<keyword evidence="5" id="KW-1185">Reference proteome</keyword>
<keyword evidence="1" id="KW-1015">Disulfide bond</keyword>
<evidence type="ECO:0000259" key="3">
    <source>
        <dbReference type="PROSITE" id="PS50026"/>
    </source>
</evidence>
<gene>
    <name evidence="4" type="ORF">fgpv_227</name>
</gene>
<dbReference type="Gene3D" id="2.10.25.10">
    <property type="entry name" value="Laminin"/>
    <property type="match status" value="1"/>
</dbReference>
<evidence type="ECO:0000256" key="1">
    <source>
        <dbReference type="PROSITE-ProRule" id="PRU00076"/>
    </source>
</evidence>
<dbReference type="Proteomes" id="UP000235762">
    <property type="component" value="Segment"/>
</dbReference>
<evidence type="ECO:0000313" key="5">
    <source>
        <dbReference type="Proteomes" id="UP000235762"/>
    </source>
</evidence>
<accession>A0A2H4X2N3</accession>
<dbReference type="PRINTS" id="PR00009">
    <property type="entry name" value="EGFTGF"/>
</dbReference>
<keyword evidence="2" id="KW-0472">Membrane</keyword>
<evidence type="ECO:0000313" key="4">
    <source>
        <dbReference type="EMBL" id="AUD40321.1"/>
    </source>
</evidence>
<sequence>MYIRLSVYIKMLYLKIHLTYNNTTVHTRYAQKYKMMKEPLIEVEKEYNVIKTLMGKKFVASTSIIIVLLIINMIFYGIRIRELTVIRRNSENHIPSFEYNGKPLSRPENTALFEKCKSKFNNFCIYGECMNIINLDKKFCICNKGYTGNRCDIVSIL</sequence>
<feature type="domain" description="EGF-like" evidence="3">
    <location>
        <begin position="112"/>
        <end position="152"/>
    </location>
</feature>
<name>A0A2H4X2N3_9POXV</name>
<keyword evidence="2" id="KW-1133">Transmembrane helix</keyword>
<dbReference type="SUPFAM" id="SSF57196">
    <property type="entry name" value="EGF/Laminin"/>
    <property type="match status" value="1"/>
</dbReference>
<dbReference type="EMBL" id="MF678796">
    <property type="protein sequence ID" value="AUD40321.1"/>
    <property type="molecule type" value="Genomic_DNA"/>
</dbReference>
<protein>
    <submittedName>
        <fullName evidence="4">Epidermal growth factor-like protein</fullName>
    </submittedName>
</protein>
<feature type="disulfide bond" evidence="1">
    <location>
        <begin position="142"/>
        <end position="151"/>
    </location>
</feature>
<dbReference type="PROSITE" id="PS01186">
    <property type="entry name" value="EGF_2"/>
    <property type="match status" value="1"/>
</dbReference>
<dbReference type="InterPro" id="IPR000742">
    <property type="entry name" value="EGF"/>
</dbReference>
<keyword evidence="1" id="KW-0245">EGF-like domain</keyword>
<evidence type="ECO:0000256" key="2">
    <source>
        <dbReference type="SAM" id="Phobius"/>
    </source>
</evidence>
<keyword evidence="2" id="KW-0812">Transmembrane</keyword>
<reference evidence="4 5" key="1">
    <citation type="journal article" date="2017" name="BMC Genomics">
        <title>Comparative analysis of avian poxvirus genomes, including a novel poxvirus from lesser flamingos (Phoenicopterus minor), highlights the lack of conservation of the central region.</title>
        <authorList>
            <person name="Carulei O."/>
            <person name="Douglass N."/>
            <person name="Williamson A.L."/>
        </authorList>
    </citation>
    <scope>NUCLEOTIDE SEQUENCE [LARGE SCALE GENOMIC DNA]</scope>
    <source>
        <strain evidence="4">FGPVKD09</strain>
    </source>
</reference>
<proteinExistence type="predicted"/>
<organism evidence="4 5">
    <name type="scientific">Flamingopox virus FGPVKD09</name>
    <dbReference type="NCBI Taxonomy" id="2059380"/>
    <lineage>
        <taxon>Viruses</taxon>
        <taxon>Varidnaviria</taxon>
        <taxon>Bamfordvirae</taxon>
        <taxon>Nucleocytoviricota</taxon>
        <taxon>Pokkesviricetes</taxon>
        <taxon>Chitovirales</taxon>
        <taxon>Poxviridae</taxon>
        <taxon>Chordopoxvirinae</taxon>
        <taxon>Avipoxvirus</taxon>
    </lineage>
</organism>
<dbReference type="PROSITE" id="PS00022">
    <property type="entry name" value="EGF_1"/>
    <property type="match status" value="1"/>
</dbReference>
<feature type="transmembrane region" description="Helical" evidence="2">
    <location>
        <begin position="58"/>
        <end position="78"/>
    </location>
</feature>
<comment type="caution">
    <text evidence="1">Lacks conserved residue(s) required for the propagation of feature annotation.</text>
</comment>
<dbReference type="PROSITE" id="PS50026">
    <property type="entry name" value="EGF_3"/>
    <property type="match status" value="1"/>
</dbReference>